<evidence type="ECO:0000313" key="4">
    <source>
        <dbReference type="Proteomes" id="UP001449795"/>
    </source>
</evidence>
<evidence type="ECO:0000256" key="2">
    <source>
        <dbReference type="SAM" id="Phobius"/>
    </source>
</evidence>
<keyword evidence="4" id="KW-1185">Reference proteome</keyword>
<feature type="transmembrane region" description="Helical" evidence="2">
    <location>
        <begin position="73"/>
        <end position="102"/>
    </location>
</feature>
<sequence length="180" mass="18297">MTDALQDKVAGSGVTAGPAGSRRGSSRAVAIGLAAGLATGAIGLVPVLILQAARGVGIVPEVQLAASSLIGMAAYAGAAGLVLGTLLHFFVSIVPAVAYALVAWRVPAVNRWAWAGGPVLGIILFFFMGFVVLPHSAFTTPASVTPMPFVPALLIHMFGFGLPIALIVRRGWVRSQEAGA</sequence>
<evidence type="ECO:0000256" key="1">
    <source>
        <dbReference type="SAM" id="MobiDB-lite"/>
    </source>
</evidence>
<evidence type="ECO:0000313" key="3">
    <source>
        <dbReference type="EMBL" id="XAE41922.1"/>
    </source>
</evidence>
<keyword evidence="2" id="KW-0812">Transmembrane</keyword>
<protein>
    <submittedName>
        <fullName evidence="3">Uncharacterized protein</fullName>
    </submittedName>
</protein>
<feature type="transmembrane region" description="Helical" evidence="2">
    <location>
        <begin position="28"/>
        <end position="53"/>
    </location>
</feature>
<gene>
    <name evidence="3" type="ORF">AAC691_16815</name>
</gene>
<feature type="transmembrane region" description="Helical" evidence="2">
    <location>
        <begin position="149"/>
        <end position="168"/>
    </location>
</feature>
<dbReference type="EMBL" id="CP152276">
    <property type="protein sequence ID" value="XAE41922.1"/>
    <property type="molecule type" value="Genomic_DNA"/>
</dbReference>
<feature type="region of interest" description="Disordered" evidence="1">
    <location>
        <begin position="1"/>
        <end position="24"/>
    </location>
</feature>
<organism evidence="3 4">
    <name type="scientific">Nguyenibacter vanlangensis</name>
    <dbReference type="NCBI Taxonomy" id="1216886"/>
    <lineage>
        <taxon>Bacteria</taxon>
        <taxon>Pseudomonadati</taxon>
        <taxon>Pseudomonadota</taxon>
        <taxon>Alphaproteobacteria</taxon>
        <taxon>Acetobacterales</taxon>
        <taxon>Acetobacteraceae</taxon>
        <taxon>Nguyenibacter</taxon>
    </lineage>
</organism>
<dbReference type="Proteomes" id="UP001449795">
    <property type="component" value="Chromosome"/>
</dbReference>
<name>A0ABZ3D2W8_9PROT</name>
<keyword evidence="2" id="KW-1133">Transmembrane helix</keyword>
<reference evidence="3 4" key="1">
    <citation type="submission" date="2024-04" db="EMBL/GenBank/DDBJ databases">
        <title>Complete genome sequence of Nguyenibacter vanlangesis HBCM-1154, a strain capable of nitrogen fixation, IAA production, and phosphorus solubilization isolated from sugarcane soil.</title>
        <authorList>
            <person name="MY HANH P."/>
        </authorList>
    </citation>
    <scope>NUCLEOTIDE SEQUENCE [LARGE SCALE GENOMIC DNA]</scope>
    <source>
        <strain evidence="3 4">HBCM 1154</strain>
    </source>
</reference>
<accession>A0ABZ3D2W8</accession>
<dbReference type="RefSeq" id="WP_342627743.1">
    <property type="nucleotide sequence ID" value="NZ_CP152276.1"/>
</dbReference>
<proteinExistence type="predicted"/>
<feature type="transmembrane region" description="Helical" evidence="2">
    <location>
        <begin position="114"/>
        <end position="137"/>
    </location>
</feature>
<keyword evidence="2" id="KW-0472">Membrane</keyword>